<gene>
    <name evidence="1" type="ORF">CEN50_22685</name>
</gene>
<proteinExistence type="predicted"/>
<reference evidence="1 2" key="1">
    <citation type="submission" date="2017-07" db="EMBL/GenBank/DDBJ databases">
        <title>Genomes of Fischerella (Mastigocladus) sp. strains.</title>
        <authorList>
            <person name="Miller S.R."/>
        </authorList>
    </citation>
    <scope>NUCLEOTIDE SEQUENCE [LARGE SCALE GENOMIC DNA]</scope>
    <source>
        <strain evidence="1 2">CCMEE 5268</strain>
    </source>
</reference>
<name>A0A2N6KAI3_9CYAN</name>
<accession>A0A2N6KAI3</accession>
<organism evidence="1 2">
    <name type="scientific">Fischerella thermalis CCMEE 5268</name>
    <dbReference type="NCBI Taxonomy" id="2019662"/>
    <lineage>
        <taxon>Bacteria</taxon>
        <taxon>Bacillati</taxon>
        <taxon>Cyanobacteriota</taxon>
        <taxon>Cyanophyceae</taxon>
        <taxon>Nostocales</taxon>
        <taxon>Hapalosiphonaceae</taxon>
        <taxon>Fischerella</taxon>
    </lineage>
</organism>
<evidence type="ECO:0000313" key="1">
    <source>
        <dbReference type="EMBL" id="PLZ95338.1"/>
    </source>
</evidence>
<dbReference type="Proteomes" id="UP000235025">
    <property type="component" value="Unassembled WGS sequence"/>
</dbReference>
<sequence length="60" mass="6579">MILNAIAAFGKIANPKSIAVFSQKLLKIVCHTVAINTINSLQKGFGDYLTRMVPVLINYD</sequence>
<evidence type="ECO:0000313" key="2">
    <source>
        <dbReference type="Proteomes" id="UP000235025"/>
    </source>
</evidence>
<comment type="caution">
    <text evidence="1">The sequence shown here is derived from an EMBL/GenBank/DDBJ whole genome shotgun (WGS) entry which is preliminary data.</text>
</comment>
<protein>
    <submittedName>
        <fullName evidence="1">Uncharacterized protein</fullName>
    </submittedName>
</protein>
<dbReference type="AlphaFoldDB" id="A0A2N6KAI3"/>
<dbReference type="EMBL" id="NMQA01000319">
    <property type="protein sequence ID" value="PLZ95338.1"/>
    <property type="molecule type" value="Genomic_DNA"/>
</dbReference>